<dbReference type="Pfam" id="PF07791">
    <property type="entry name" value="Imm11"/>
    <property type="match status" value="1"/>
</dbReference>
<protein>
    <recommendedName>
        <fullName evidence="1">Immunity MXAN-0049 protein domain-containing protein</fullName>
    </recommendedName>
</protein>
<name>A0ABY1TPC6_XANCH</name>
<sequence length="212" mass="23817">MNIKVGPKKGEFYTLMPDIRSNWKASGVIFENEKELLTPPRRILRPAEGGFPPLRQTPRLGYDPKKGKMPRDLEGIFSGYWLVSERLKNVFESVDPQGFEFAECEFQLPDGSVGPTHYLCDVVRVLDALDEESSKLNIEISDEFALGKYYNLLGGASMAFKKEVVGDSHIFRLPYSAKLVICDKKFFDAIRSAGIGFKGGSDGLWFEDAADY</sequence>
<evidence type="ECO:0000313" key="2">
    <source>
        <dbReference type="EMBL" id="SON78279.1"/>
    </source>
</evidence>
<dbReference type="EMBL" id="OCYT01000079">
    <property type="protein sequence ID" value="SON78279.1"/>
    <property type="molecule type" value="Genomic_DNA"/>
</dbReference>
<evidence type="ECO:0000313" key="3">
    <source>
        <dbReference type="Proteomes" id="UP000234181"/>
    </source>
</evidence>
<dbReference type="Proteomes" id="UP000234181">
    <property type="component" value="Unassembled WGS sequence"/>
</dbReference>
<organism evidence="2 3">
    <name type="scientific">Xanthomonas campestris pv. phaseoli</name>
    <dbReference type="NCBI Taxonomy" id="317013"/>
    <lineage>
        <taxon>Bacteria</taxon>
        <taxon>Pseudomonadati</taxon>
        <taxon>Pseudomonadota</taxon>
        <taxon>Gammaproteobacteria</taxon>
        <taxon>Lysobacterales</taxon>
        <taxon>Lysobacteraceae</taxon>
        <taxon>Xanthomonas</taxon>
    </lineage>
</organism>
<feature type="domain" description="Immunity MXAN-0049 protein" evidence="1">
    <location>
        <begin position="11"/>
        <end position="211"/>
    </location>
</feature>
<comment type="caution">
    <text evidence="2">The sequence shown here is derived from an EMBL/GenBank/DDBJ whole genome shotgun (WGS) entry which is preliminary data.</text>
</comment>
<evidence type="ECO:0000259" key="1">
    <source>
        <dbReference type="Pfam" id="PF07791"/>
    </source>
</evidence>
<reference evidence="2 3" key="1">
    <citation type="submission" date="2017-10" db="EMBL/GenBank/DDBJ databases">
        <authorList>
            <person name="Regsiter A."/>
            <person name="William W."/>
        </authorList>
    </citation>
    <scope>NUCLEOTIDE SEQUENCE [LARGE SCALE GENOMIC DNA]</scope>
    <source>
        <strain evidence="2 3">CFBP6984</strain>
    </source>
</reference>
<accession>A0ABY1TPC6</accession>
<dbReference type="InterPro" id="IPR012433">
    <property type="entry name" value="Imm11"/>
</dbReference>
<keyword evidence="3" id="KW-1185">Reference proteome</keyword>
<gene>
    <name evidence="2" type="ORF">XAP6984_250022</name>
</gene>
<proteinExistence type="predicted"/>
<dbReference type="RefSeq" id="WP_099858910.1">
    <property type="nucleotide sequence ID" value="NZ_CP020975.2"/>
</dbReference>